<dbReference type="Proteomes" id="UP001164819">
    <property type="component" value="Chromosome"/>
</dbReference>
<proteinExistence type="predicted"/>
<organism evidence="2">
    <name type="scientific">Oxalobacter aliiformigenes</name>
    <dbReference type="NCBI Taxonomy" id="2946593"/>
    <lineage>
        <taxon>Bacteria</taxon>
        <taxon>Pseudomonadati</taxon>
        <taxon>Pseudomonadota</taxon>
        <taxon>Betaproteobacteria</taxon>
        <taxon>Burkholderiales</taxon>
        <taxon>Oxalobacteraceae</taxon>
        <taxon>Oxalobacter</taxon>
    </lineage>
</organism>
<sequence length="847" mass="88612">MSRPEKQFSPVFSRNGSPLFGPSFLRPFVRTKLSAVFAAILLAAVPGISFSVQTVNNGDMNITFGDGSDNLDLLNNGTIRAYGSGMEAGAHSRLENAGTVTVLGGNAYGMIAGDGATLTNQATGIINVSQSDGHGMALTGNTGNITNNGTINLNGRYGVGLFARDTGDVAESVTLTNNGTIHGATASDVGMAAEGKGIALVNSASGIILMDGHDNGGIVASGDDSTVINNGAITVSGYGSKGIAAFGNHSVLANNGDIIVTGYGSNAIEAGNHVSVIQTGNIRVTGTDGTGVLLESGASLDNSGSIITTQSGSHAIYGFGDDISITNTHTLQTGGENAIGIALSGENIHILNRGQITTTGQYGEGISISGDGSTVSNAGSITTSGKEAHGIFITGGNVTVSNTGRITVTGPGSHELMVGNSDGSVTGHVFVDTWSLALSPGQWNDPASRPFAVGPGSTLTFSGTRLILRPGNTASGFEFGKRYDVADMIDNAGGSVTGSIGSDTPDSTIAGAMPMLRANLYGGSADGALNQQVSLSLDENGNHGQGANNGSVHRTAARLWLLERTLGDSFDTLVAAPDWSFFVQPYYQHSRVTGNARSKSDSEGLIAGATRPIGDNLRLGWHAGLEHTDLAASRHGLKSDTNAWQAGLHGKYSLTPCWALHGQITGTVARSNYDFSMEGDAASDKRTEYGIFTRLKSSWDIPVTARHTLSPEIGLAWLWMRNPAMNAHWKQEHNQEMNLHFEKRDFSAVYGTADLRWRGKYPSGDTVIRPTVALGVRQNLLDGHVESGFTFMGNRYTSYLDEDRTTGTADIGVRITRNNLSGTLRYNGEYGNHFTSHIIWAEFGATF</sequence>
<reference evidence="2" key="1">
    <citation type="journal article" date="2022" name="Front. Microbiol.">
        <title>New perspectives on an old grouping: The genomic and phenotypic variability of Oxalobacter formigenes and the implications for calcium oxalate stone prevention.</title>
        <authorList>
            <person name="Chmiel J.A."/>
            <person name="Carr C."/>
            <person name="Stuivenberg G.A."/>
            <person name="Venema R."/>
            <person name="Chanyi R.M."/>
            <person name="Al K.F."/>
            <person name="Giguere D."/>
            <person name="Say H."/>
            <person name="Akouris P.P."/>
            <person name="Dominguez Romero S.A."/>
            <person name="Kwong A."/>
            <person name="Tai V."/>
            <person name="Koval S.F."/>
            <person name="Razvi H."/>
            <person name="Bjazevic J."/>
            <person name="Burton J.P."/>
        </authorList>
    </citation>
    <scope>NUCLEOTIDE SEQUENCE</scope>
    <source>
        <strain evidence="2">OxK</strain>
    </source>
</reference>
<feature type="domain" description="Autotransporter" evidence="1">
    <location>
        <begin position="574"/>
        <end position="847"/>
    </location>
</feature>
<evidence type="ECO:0000313" key="2">
    <source>
        <dbReference type="EMBL" id="WAV92085.1"/>
    </source>
</evidence>
<dbReference type="RefSeq" id="WP_269316351.1">
    <property type="nucleotide sequence ID" value="NZ_CP098251.1"/>
</dbReference>
<dbReference type="EMBL" id="CP098251">
    <property type="protein sequence ID" value="WAV92085.1"/>
    <property type="molecule type" value="Genomic_DNA"/>
</dbReference>
<dbReference type="InterPro" id="IPR005546">
    <property type="entry name" value="Autotransporte_beta"/>
</dbReference>
<name>A0A9E9NU06_9BURK</name>
<dbReference type="Gene3D" id="2.40.128.130">
    <property type="entry name" value="Autotransporter beta-domain"/>
    <property type="match status" value="1"/>
</dbReference>
<dbReference type="Pfam" id="PF03797">
    <property type="entry name" value="Autotransporter"/>
    <property type="match status" value="1"/>
</dbReference>
<dbReference type="SUPFAM" id="SSF103515">
    <property type="entry name" value="Autotransporter"/>
    <property type="match status" value="1"/>
</dbReference>
<dbReference type="InterPro" id="IPR036709">
    <property type="entry name" value="Autotransporte_beta_dom_sf"/>
</dbReference>
<evidence type="ECO:0000259" key="1">
    <source>
        <dbReference type="PROSITE" id="PS51208"/>
    </source>
</evidence>
<protein>
    <submittedName>
        <fullName evidence="2">Autotransporter domain-containing protein</fullName>
    </submittedName>
</protein>
<gene>
    <name evidence="2" type="ORF">NB646_05040</name>
</gene>
<accession>A0A9E9NU06</accession>
<dbReference type="PROSITE" id="PS51208">
    <property type="entry name" value="AUTOTRANSPORTER"/>
    <property type="match status" value="1"/>
</dbReference>
<dbReference type="AlphaFoldDB" id="A0A9E9NU06"/>
<dbReference type="SMART" id="SM00869">
    <property type="entry name" value="Autotransporter"/>
    <property type="match status" value="1"/>
</dbReference>